<feature type="transmembrane region" description="Helical" evidence="2">
    <location>
        <begin position="471"/>
        <end position="490"/>
    </location>
</feature>
<dbReference type="Gene3D" id="3.30.60.30">
    <property type="match status" value="4"/>
</dbReference>
<keyword evidence="5" id="KW-1185">Reference proteome</keyword>
<organism evidence="4 5">
    <name type="scientific">Prorocentrum cordatum</name>
    <dbReference type="NCBI Taxonomy" id="2364126"/>
    <lineage>
        <taxon>Eukaryota</taxon>
        <taxon>Sar</taxon>
        <taxon>Alveolata</taxon>
        <taxon>Dinophyceae</taxon>
        <taxon>Prorocentrales</taxon>
        <taxon>Prorocentraceae</taxon>
        <taxon>Prorocentrum</taxon>
    </lineage>
</organism>
<feature type="domain" description="Kazal-like" evidence="3">
    <location>
        <begin position="340"/>
        <end position="369"/>
    </location>
</feature>
<dbReference type="Proteomes" id="UP001189429">
    <property type="component" value="Unassembled WGS sequence"/>
</dbReference>
<evidence type="ECO:0000313" key="4">
    <source>
        <dbReference type="EMBL" id="CAK0901558.1"/>
    </source>
</evidence>
<dbReference type="Pfam" id="PF07648">
    <property type="entry name" value="Kazal_2"/>
    <property type="match status" value="4"/>
</dbReference>
<sequence>MSQTGRKGQEQGGDHSTKTLLLRTSASTTTLYDPLGCTLRIRPVKTLTTGSHLLVRPAYSGVRKAGAYIPSGEYPSSWEYEWGTFENYSFMGHMPTEACCACGGGEWTCEGDKDEVALSFFGEECTDTAAECYDTLHRSICCDTCSGAMDQCVDYDDWVVETFAQLGYPFSGCSDIAGLCLQPEQNYWLSHVCCATCSTTTCQGDEDVSASLATGASGCYEAMTWGWCEDFQFYHTCCDTCSKCDCDDYWEPVCGYDGMTYSNSCEADCYANGYEYWGECAIECDCEDNWEPYWGECASECDCEDYWDPVCGYDGMTYSNSCEADCYANGYQYWGECASECDCEDYWDPVCGYDGMTYSNSCEADCYANGYQYWGECASECDCEDYWDPVCGYDGVTYSNSCEADCHANGYLFWGECHTLSCDACADSNRDCEGYAACDDGYFAEPGDYCVPGCSQFSQYMCFGCFITSTSTAPACSSAFMIVLLVSALLR</sequence>
<feature type="domain" description="Kazal-like" evidence="3">
    <location>
        <begin position="239"/>
        <end position="282"/>
    </location>
</feature>
<dbReference type="EMBL" id="CAUYUJ010020948">
    <property type="protein sequence ID" value="CAK0901558.1"/>
    <property type="molecule type" value="Genomic_DNA"/>
</dbReference>
<dbReference type="PROSITE" id="PS51465">
    <property type="entry name" value="KAZAL_2"/>
    <property type="match status" value="4"/>
</dbReference>
<dbReference type="InterPro" id="IPR036058">
    <property type="entry name" value="Kazal_dom_sf"/>
</dbReference>
<feature type="domain" description="Kazal-like" evidence="3">
    <location>
        <begin position="291"/>
        <end position="339"/>
    </location>
</feature>
<keyword evidence="2" id="KW-1133">Transmembrane helix</keyword>
<keyword evidence="2" id="KW-0812">Transmembrane</keyword>
<gene>
    <name evidence="4" type="ORF">PCOR1329_LOCUS78474</name>
</gene>
<evidence type="ECO:0000256" key="1">
    <source>
        <dbReference type="SAM" id="MobiDB-lite"/>
    </source>
</evidence>
<feature type="region of interest" description="Disordered" evidence="1">
    <location>
        <begin position="1"/>
        <end position="20"/>
    </location>
</feature>
<proteinExistence type="predicted"/>
<dbReference type="PROSITE" id="PS00282">
    <property type="entry name" value="KAZAL_1"/>
    <property type="match status" value="4"/>
</dbReference>
<feature type="domain" description="Kazal-like" evidence="3">
    <location>
        <begin position="371"/>
        <end position="419"/>
    </location>
</feature>
<evidence type="ECO:0000256" key="2">
    <source>
        <dbReference type="SAM" id="Phobius"/>
    </source>
</evidence>
<evidence type="ECO:0000259" key="3">
    <source>
        <dbReference type="PROSITE" id="PS51465"/>
    </source>
</evidence>
<name>A0ABN9XSF9_9DINO</name>
<dbReference type="InterPro" id="IPR002350">
    <property type="entry name" value="Kazal_dom"/>
</dbReference>
<protein>
    <recommendedName>
        <fullName evidence="3">Kazal-like domain-containing protein</fullName>
    </recommendedName>
</protein>
<comment type="caution">
    <text evidence="4">The sequence shown here is derived from an EMBL/GenBank/DDBJ whole genome shotgun (WGS) entry which is preliminary data.</text>
</comment>
<evidence type="ECO:0000313" key="5">
    <source>
        <dbReference type="Proteomes" id="UP001189429"/>
    </source>
</evidence>
<keyword evidence="2" id="KW-0472">Membrane</keyword>
<accession>A0ABN9XSF9</accession>
<dbReference type="SUPFAM" id="SSF100895">
    <property type="entry name" value="Kazal-type serine protease inhibitors"/>
    <property type="match status" value="4"/>
</dbReference>
<dbReference type="SMART" id="SM00280">
    <property type="entry name" value="KAZAL"/>
    <property type="match status" value="4"/>
</dbReference>
<feature type="compositionally biased region" description="Basic and acidic residues" evidence="1">
    <location>
        <begin position="7"/>
        <end position="17"/>
    </location>
</feature>
<reference evidence="4" key="1">
    <citation type="submission" date="2023-10" db="EMBL/GenBank/DDBJ databases">
        <authorList>
            <person name="Chen Y."/>
            <person name="Shah S."/>
            <person name="Dougan E. K."/>
            <person name="Thang M."/>
            <person name="Chan C."/>
        </authorList>
    </citation>
    <scope>NUCLEOTIDE SEQUENCE [LARGE SCALE GENOMIC DNA]</scope>
</reference>